<comment type="function">
    <text evidence="6">Component of the NuA4 histone acetyltransferase complex which is involved in transcriptional activation of selected genes principally by acetylation of nucleosomal histone H4 and H2A. The NuA4 complex is also involved in DNA repair. Involved in gene silencing by neighboring heterochromatin, blockage of the silencing spreading along the chromosome, and required for cell cycle progression through G2/M.</text>
</comment>
<feature type="compositionally biased region" description="Acidic residues" evidence="8">
    <location>
        <begin position="525"/>
        <end position="541"/>
    </location>
</feature>
<evidence type="ECO:0000256" key="8">
    <source>
        <dbReference type="SAM" id="MobiDB-lite"/>
    </source>
</evidence>
<dbReference type="Pfam" id="PF10513">
    <property type="entry name" value="EPL1"/>
    <property type="match status" value="1"/>
</dbReference>
<proteinExistence type="inferred from homology"/>
<keyword evidence="5 7" id="KW-0539">Nucleus</keyword>
<feature type="region of interest" description="Disordered" evidence="8">
    <location>
        <begin position="942"/>
        <end position="1007"/>
    </location>
</feature>
<feature type="compositionally biased region" description="Polar residues" evidence="8">
    <location>
        <begin position="154"/>
        <end position="170"/>
    </location>
</feature>
<comment type="subcellular location">
    <subcellularLocation>
        <location evidence="1 7">Nucleus</location>
    </subcellularLocation>
</comment>
<feature type="region of interest" description="Disordered" evidence="8">
    <location>
        <begin position="471"/>
        <end position="494"/>
    </location>
</feature>
<dbReference type="InterPro" id="IPR024943">
    <property type="entry name" value="Enhancer_polycomb"/>
</dbReference>
<keyword evidence="3 7" id="KW-0805">Transcription regulation</keyword>
<feature type="region of interest" description="Disordered" evidence="8">
    <location>
        <begin position="147"/>
        <end position="180"/>
    </location>
</feature>
<evidence type="ECO:0000256" key="4">
    <source>
        <dbReference type="ARBA" id="ARBA00023163"/>
    </source>
</evidence>
<sequence>MPRAGQPPASTLRNRNRITNKTRLRVFRGNVDADPIIPDEDEEKNRLHAASHGVDLEDANEHHLQAVLTEAASKNHVEQTAAFIPIPEATGLADNYESLYPTDRWKDPVSYVQSTAVIEEYTSAGLADGSTYYMDERDKEWLDRNNEEARGEGTSAQGSLLTSTGRTSARSAKAKGKEPEDAHPILMSEDEFELVMGLFEKITQEKTEFLHHSLESGQNHFPEFSEYQQVFSVPLPPATFASYSPPSWLPQPSHLLRISRVIYPYWKERCLERAGHRIIPRLNFDEADTLNESYVCFRRRETKAVRKTRASQITSSDKLARLQTELEFPLQLAKQLLAREQLKRDSARQSQVVWDLRMKLVEMKVRNPTLGDKTDDELLVDRERKNPSYAFFLFCSRVRIPVKTDPAAQPSTPARDILRPKDRQALYQSKTDALLQDLKEKDQSWDDHVDTGYVSTLQPYSSRLFKYISPPERLKRSSPDSESDVEPAPKRPIRVRCGRGGRMFVDRRLPVSHTNFVPRRRILGSDDEDDPMDVDTVEDPEADRRLSERWRFDSDDNPPYGPSGSEEQDRVLIDDYDVKYMSRVVTLLGESDYSALLTDHTISRITTDGKRELITPFRLGMMTPMMKAGSTRGYPPQGAAQGATPVSQQVHAGAPNGTHAAMPHQGLPISQQLKLPSTAPTPGASGSGVVHTPSPVPAPVAPNTHSSSPPVIPSPQLEEQQIPRPNSRQQIPMQPHQQDQAQAQAQAQALASVNGLHPGYAALANANPAAYNISHYIPHPYSTNPVIPSGLNTQQVQHLKSVFNAANAGSAQNYNAGLFAQMQMPKNTSAAVNGTSVTVPSSNGSPHLAPAMNLKLPPVRQMQQRAANDNSPPRPTSAVNGVQQHNSPSPHMMHAMVPGEHVPARTPSANGSRTGFRPPVANNGMQGAQMGHGQVQQQQQMMMNGQVQQQMLQLHSQSPKPAYNSPQSYSLSPSPPKMQPASNIPVGSPLLQQQQQQQVVGNSQGVY</sequence>
<dbReference type="GO" id="GO:0035267">
    <property type="term" value="C:NuA4 histone acetyltransferase complex"/>
    <property type="evidence" value="ECO:0007669"/>
    <property type="project" value="InterPro"/>
</dbReference>
<evidence type="ECO:0000313" key="11">
    <source>
        <dbReference type="Proteomes" id="UP000799118"/>
    </source>
</evidence>
<dbReference type="PANTHER" id="PTHR14898">
    <property type="entry name" value="ENHANCER OF POLYCOMB"/>
    <property type="match status" value="1"/>
</dbReference>
<evidence type="ECO:0000256" key="1">
    <source>
        <dbReference type="ARBA" id="ARBA00004123"/>
    </source>
</evidence>
<protein>
    <recommendedName>
        <fullName evidence="7">Enhancer of polycomb-like protein</fullName>
    </recommendedName>
</protein>
<name>A0A6A4IC23_9AGAR</name>
<dbReference type="Proteomes" id="UP000799118">
    <property type="component" value="Unassembled WGS sequence"/>
</dbReference>
<dbReference type="InterPro" id="IPR019542">
    <property type="entry name" value="Enhancer_polycomb-like_N"/>
</dbReference>
<evidence type="ECO:0000256" key="5">
    <source>
        <dbReference type="ARBA" id="ARBA00023242"/>
    </source>
</evidence>
<evidence type="ECO:0000256" key="2">
    <source>
        <dbReference type="ARBA" id="ARBA00008035"/>
    </source>
</evidence>
<feature type="domain" description="Enhancer of polycomb-like N-terminal" evidence="9">
    <location>
        <begin position="15"/>
        <end position="201"/>
    </location>
</feature>
<evidence type="ECO:0000259" key="9">
    <source>
        <dbReference type="Pfam" id="PF10513"/>
    </source>
</evidence>
<dbReference type="EMBL" id="ML769402">
    <property type="protein sequence ID" value="KAE9406344.1"/>
    <property type="molecule type" value="Genomic_DNA"/>
</dbReference>
<dbReference type="OrthoDB" id="435275at2759"/>
<reference evidence="10" key="1">
    <citation type="journal article" date="2019" name="Environ. Microbiol.">
        <title>Fungal ecological strategies reflected in gene transcription - a case study of two litter decomposers.</title>
        <authorList>
            <person name="Barbi F."/>
            <person name="Kohler A."/>
            <person name="Barry K."/>
            <person name="Baskaran P."/>
            <person name="Daum C."/>
            <person name="Fauchery L."/>
            <person name="Ihrmark K."/>
            <person name="Kuo A."/>
            <person name="LaButti K."/>
            <person name="Lipzen A."/>
            <person name="Morin E."/>
            <person name="Grigoriev I.V."/>
            <person name="Henrissat B."/>
            <person name="Lindahl B."/>
            <person name="Martin F."/>
        </authorList>
    </citation>
    <scope>NUCLEOTIDE SEQUENCE</scope>
    <source>
        <strain evidence="10">JB14</strain>
    </source>
</reference>
<feature type="region of interest" description="Disordered" evidence="8">
    <location>
        <begin position="627"/>
        <end position="746"/>
    </location>
</feature>
<dbReference type="GO" id="GO:0005634">
    <property type="term" value="C:nucleus"/>
    <property type="evidence" value="ECO:0007669"/>
    <property type="project" value="UniProtKB-SubCell"/>
</dbReference>
<evidence type="ECO:0000256" key="7">
    <source>
        <dbReference type="RuleBase" id="RU361124"/>
    </source>
</evidence>
<feature type="region of interest" description="Disordered" evidence="8">
    <location>
        <begin position="522"/>
        <end position="567"/>
    </location>
</feature>
<dbReference type="GO" id="GO:0006357">
    <property type="term" value="P:regulation of transcription by RNA polymerase II"/>
    <property type="evidence" value="ECO:0007669"/>
    <property type="project" value="InterPro"/>
</dbReference>
<dbReference type="AlphaFoldDB" id="A0A6A4IC23"/>
<keyword evidence="4 7" id="KW-0804">Transcription</keyword>
<feature type="region of interest" description="Disordered" evidence="8">
    <location>
        <begin position="861"/>
        <end position="928"/>
    </location>
</feature>
<gene>
    <name evidence="10" type="ORF">BT96DRAFT_810861</name>
</gene>
<accession>A0A6A4IC23</accession>
<organism evidence="10 11">
    <name type="scientific">Gymnopus androsaceus JB14</name>
    <dbReference type="NCBI Taxonomy" id="1447944"/>
    <lineage>
        <taxon>Eukaryota</taxon>
        <taxon>Fungi</taxon>
        <taxon>Dikarya</taxon>
        <taxon>Basidiomycota</taxon>
        <taxon>Agaricomycotina</taxon>
        <taxon>Agaricomycetes</taxon>
        <taxon>Agaricomycetidae</taxon>
        <taxon>Agaricales</taxon>
        <taxon>Marasmiineae</taxon>
        <taxon>Omphalotaceae</taxon>
        <taxon>Gymnopus</taxon>
    </lineage>
</organism>
<comment type="similarity">
    <text evidence="2 7">Belongs to the enhancer of polycomb family.</text>
</comment>
<feature type="compositionally biased region" description="Polar residues" evidence="8">
    <location>
        <begin position="861"/>
        <end position="889"/>
    </location>
</feature>
<keyword evidence="11" id="KW-1185">Reference proteome</keyword>
<feature type="compositionally biased region" description="Polar residues" evidence="8">
    <location>
        <begin position="668"/>
        <end position="680"/>
    </location>
</feature>
<feature type="compositionally biased region" description="Low complexity" evidence="8">
    <location>
        <begin position="942"/>
        <end position="958"/>
    </location>
</feature>
<feature type="compositionally biased region" description="Polar residues" evidence="8">
    <location>
        <begin position="717"/>
        <end position="728"/>
    </location>
</feature>
<feature type="compositionally biased region" description="Low complexity" evidence="8">
    <location>
        <begin position="729"/>
        <end position="746"/>
    </location>
</feature>
<feature type="compositionally biased region" description="Basic and acidic residues" evidence="8">
    <location>
        <begin position="542"/>
        <end position="554"/>
    </location>
</feature>
<evidence type="ECO:0000313" key="10">
    <source>
        <dbReference type="EMBL" id="KAE9406344.1"/>
    </source>
</evidence>
<feature type="region of interest" description="Disordered" evidence="8">
    <location>
        <begin position="1"/>
        <end position="21"/>
    </location>
</feature>
<evidence type="ECO:0000256" key="6">
    <source>
        <dbReference type="ARBA" id="ARBA00025513"/>
    </source>
</evidence>
<evidence type="ECO:0000256" key="3">
    <source>
        <dbReference type="ARBA" id="ARBA00023015"/>
    </source>
</evidence>